<dbReference type="InParanoid" id="A0A1I4HWV2"/>
<dbReference type="Proteomes" id="UP000199152">
    <property type="component" value="Unassembled WGS sequence"/>
</dbReference>
<feature type="domain" description="DUF4873" evidence="1">
    <location>
        <begin position="13"/>
        <end position="97"/>
    </location>
</feature>
<keyword evidence="3" id="KW-1185">Reference proteome</keyword>
<accession>A0A1I4HWV2</accession>
<organism evidence="2 3">
    <name type="scientific">Geodermatophilus ruber</name>
    <dbReference type="NCBI Taxonomy" id="504800"/>
    <lineage>
        <taxon>Bacteria</taxon>
        <taxon>Bacillati</taxon>
        <taxon>Actinomycetota</taxon>
        <taxon>Actinomycetes</taxon>
        <taxon>Geodermatophilales</taxon>
        <taxon>Geodermatophilaceae</taxon>
        <taxon>Geodermatophilus</taxon>
    </lineage>
</organism>
<proteinExistence type="predicted"/>
<dbReference type="AlphaFoldDB" id="A0A1I4HWV2"/>
<dbReference type="EMBL" id="FOSW01000011">
    <property type="protein sequence ID" value="SFL46350.1"/>
    <property type="molecule type" value="Genomic_DNA"/>
</dbReference>
<evidence type="ECO:0000313" key="3">
    <source>
        <dbReference type="Proteomes" id="UP000199152"/>
    </source>
</evidence>
<name>A0A1I4HWV2_9ACTN</name>
<protein>
    <recommendedName>
        <fullName evidence="1">DUF4873 domain-containing protein</fullName>
    </recommendedName>
</protein>
<dbReference type="OrthoDB" id="3683556at2"/>
<sequence length="106" mass="11153">MTEHRTTDHGEADDGYAGEVTLAVDGQAQTTAHAVLAARFDPLAGSVVWTGRVRTELPLGGEVVVGTPHGRARARAAERDVWGNTRLAGLDRPPFPVELLDGAVDG</sequence>
<evidence type="ECO:0000313" key="2">
    <source>
        <dbReference type="EMBL" id="SFL46350.1"/>
    </source>
</evidence>
<evidence type="ECO:0000259" key="1">
    <source>
        <dbReference type="Pfam" id="PF16170"/>
    </source>
</evidence>
<reference evidence="2 3" key="1">
    <citation type="submission" date="2016-10" db="EMBL/GenBank/DDBJ databases">
        <authorList>
            <person name="de Groot N.N."/>
        </authorList>
    </citation>
    <scope>NUCLEOTIDE SEQUENCE [LARGE SCALE GENOMIC DNA]</scope>
    <source>
        <strain evidence="2 3">DSM 45317</strain>
    </source>
</reference>
<dbReference type="InterPro" id="IPR032371">
    <property type="entry name" value="DUF4873"/>
</dbReference>
<dbReference type="STRING" id="504800.SAMN04488085_111152"/>
<gene>
    <name evidence="2" type="ORF">SAMN04488085_111152</name>
</gene>
<dbReference type="Pfam" id="PF16170">
    <property type="entry name" value="DUF4873"/>
    <property type="match status" value="1"/>
</dbReference>
<dbReference type="RefSeq" id="WP_091327168.1">
    <property type="nucleotide sequence ID" value="NZ_FOSW01000011.1"/>
</dbReference>